<protein>
    <submittedName>
        <fullName evidence="2">Nitroreductase family deazaflavin-dependent oxidoreductase</fullName>
    </submittedName>
</protein>
<dbReference type="PANTHER" id="PTHR39428">
    <property type="entry name" value="F420H(2)-DEPENDENT QUINONE REDUCTASE RV1261C"/>
    <property type="match status" value="1"/>
</dbReference>
<evidence type="ECO:0000256" key="1">
    <source>
        <dbReference type="SAM" id="MobiDB-lite"/>
    </source>
</evidence>
<dbReference type="PANTHER" id="PTHR39428:SF1">
    <property type="entry name" value="F420H(2)-DEPENDENT QUINONE REDUCTASE RV1261C"/>
    <property type="match status" value="1"/>
</dbReference>
<organism evidence="2 3">
    <name type="scientific">Nocardia iowensis</name>
    <dbReference type="NCBI Taxonomy" id="204891"/>
    <lineage>
        <taxon>Bacteria</taxon>
        <taxon>Bacillati</taxon>
        <taxon>Actinomycetota</taxon>
        <taxon>Actinomycetes</taxon>
        <taxon>Mycobacteriales</taxon>
        <taxon>Nocardiaceae</taxon>
        <taxon>Nocardia</taxon>
    </lineage>
</organism>
<feature type="region of interest" description="Disordered" evidence="1">
    <location>
        <begin position="1"/>
        <end position="26"/>
    </location>
</feature>
<dbReference type="InterPro" id="IPR004378">
    <property type="entry name" value="F420H2_quin_Rdtase"/>
</dbReference>
<evidence type="ECO:0000313" key="3">
    <source>
        <dbReference type="Proteomes" id="UP000694257"/>
    </source>
</evidence>
<keyword evidence="3" id="KW-1185">Reference proteome</keyword>
<dbReference type="RefSeq" id="WP_218471238.1">
    <property type="nucleotide sequence ID" value="NZ_BAABJN010000006.1"/>
</dbReference>
<dbReference type="NCBIfam" id="TIGR00026">
    <property type="entry name" value="hi_GC_TIGR00026"/>
    <property type="match status" value="1"/>
</dbReference>
<dbReference type="Pfam" id="PF04075">
    <property type="entry name" value="F420H2_quin_red"/>
    <property type="match status" value="1"/>
</dbReference>
<dbReference type="Proteomes" id="UP000694257">
    <property type="component" value="Chromosome"/>
</dbReference>
<sequence>MTESEPTAAEPSRDITSFDDPEAPWNQEYSEEEMANWNDGVVAEFRANDGKVGGAYAGAELLLLTTTGAKSGKKRTIPLGVLRRGETMYLSSFIEDKYPAWYHNVKADPRVTVEFGGKTYQGTAKALDGAEYDEFAGWVLEHNPLLADYQSKIERPLPLVVLTLDQSE</sequence>
<dbReference type="EMBL" id="CP078145">
    <property type="protein sequence ID" value="QXN90366.1"/>
    <property type="molecule type" value="Genomic_DNA"/>
</dbReference>
<evidence type="ECO:0000313" key="2">
    <source>
        <dbReference type="EMBL" id="QXN90366.1"/>
    </source>
</evidence>
<gene>
    <name evidence="2" type="ORF">KV110_33950</name>
</gene>
<accession>A0ABX8RM34</accession>
<reference evidence="2 3" key="1">
    <citation type="submission" date="2021-07" db="EMBL/GenBank/DDBJ databases">
        <title>Whole Genome Sequence of Nocardia Iowensis.</title>
        <authorList>
            <person name="Lamm A."/>
            <person name="Collins-Fairclough A.M."/>
            <person name="Bunk B."/>
            <person name="Sproer C."/>
        </authorList>
    </citation>
    <scope>NUCLEOTIDE SEQUENCE [LARGE SCALE GENOMIC DNA]</scope>
    <source>
        <strain evidence="2 3">NRRL 5646</strain>
    </source>
</reference>
<name>A0ABX8RM34_NOCIO</name>
<proteinExistence type="predicted"/>